<dbReference type="InterPro" id="IPR013740">
    <property type="entry name" value="Redoxin"/>
</dbReference>
<organism evidence="7 8">
    <name type="scientific">Microlunatus sagamiharensis</name>
    <dbReference type="NCBI Taxonomy" id="546874"/>
    <lineage>
        <taxon>Bacteria</taxon>
        <taxon>Bacillati</taxon>
        <taxon>Actinomycetota</taxon>
        <taxon>Actinomycetes</taxon>
        <taxon>Propionibacteriales</taxon>
        <taxon>Propionibacteriaceae</taxon>
        <taxon>Microlunatus</taxon>
    </lineage>
</organism>
<dbReference type="Proteomes" id="UP000198825">
    <property type="component" value="Chromosome I"/>
</dbReference>
<dbReference type="Pfam" id="PF08534">
    <property type="entry name" value="Redoxin"/>
    <property type="match status" value="1"/>
</dbReference>
<comment type="subcellular location">
    <subcellularLocation>
        <location evidence="1">Cell envelope</location>
    </subcellularLocation>
</comment>
<evidence type="ECO:0000256" key="3">
    <source>
        <dbReference type="ARBA" id="ARBA00022968"/>
    </source>
</evidence>
<dbReference type="SUPFAM" id="SSF52833">
    <property type="entry name" value="Thioredoxin-like"/>
    <property type="match status" value="1"/>
</dbReference>
<dbReference type="InterPro" id="IPR013766">
    <property type="entry name" value="Thioredoxin_domain"/>
</dbReference>
<evidence type="ECO:0000256" key="2">
    <source>
        <dbReference type="ARBA" id="ARBA00022748"/>
    </source>
</evidence>
<evidence type="ECO:0000256" key="5">
    <source>
        <dbReference type="ARBA" id="ARBA00023284"/>
    </source>
</evidence>
<evidence type="ECO:0000259" key="6">
    <source>
        <dbReference type="PROSITE" id="PS51352"/>
    </source>
</evidence>
<dbReference type="OrthoDB" id="9796554at2"/>
<evidence type="ECO:0000256" key="4">
    <source>
        <dbReference type="ARBA" id="ARBA00023157"/>
    </source>
</evidence>
<dbReference type="InterPro" id="IPR050553">
    <property type="entry name" value="Thioredoxin_ResA/DsbE_sf"/>
</dbReference>
<dbReference type="GO" id="GO:0016491">
    <property type="term" value="F:oxidoreductase activity"/>
    <property type="evidence" value="ECO:0007669"/>
    <property type="project" value="InterPro"/>
</dbReference>
<keyword evidence="2" id="KW-0201">Cytochrome c-type biogenesis</keyword>
<dbReference type="PROSITE" id="PS51352">
    <property type="entry name" value="THIOREDOXIN_2"/>
    <property type="match status" value="1"/>
</dbReference>
<dbReference type="AlphaFoldDB" id="A0A1H2M098"/>
<proteinExistence type="predicted"/>
<dbReference type="EMBL" id="LT629799">
    <property type="protein sequence ID" value="SDU86388.1"/>
    <property type="molecule type" value="Genomic_DNA"/>
</dbReference>
<keyword evidence="3" id="KW-0812">Transmembrane</keyword>
<protein>
    <submittedName>
        <fullName evidence="7">Thiol-disulfide isomerase or thioredoxin</fullName>
    </submittedName>
</protein>
<evidence type="ECO:0000313" key="8">
    <source>
        <dbReference type="Proteomes" id="UP000198825"/>
    </source>
</evidence>
<dbReference type="PANTHER" id="PTHR42852:SF6">
    <property type="entry name" value="THIOL:DISULFIDE INTERCHANGE PROTEIN DSBE"/>
    <property type="match status" value="1"/>
</dbReference>
<name>A0A1H2M098_9ACTN</name>
<evidence type="ECO:0000313" key="7">
    <source>
        <dbReference type="EMBL" id="SDU86388.1"/>
    </source>
</evidence>
<keyword evidence="8" id="KW-1185">Reference proteome</keyword>
<dbReference type="Gene3D" id="3.40.30.10">
    <property type="entry name" value="Glutaredoxin"/>
    <property type="match status" value="1"/>
</dbReference>
<accession>A0A1H2M098</accession>
<feature type="domain" description="Thioredoxin" evidence="6">
    <location>
        <begin position="47"/>
        <end position="193"/>
    </location>
</feature>
<dbReference type="InterPro" id="IPR036249">
    <property type="entry name" value="Thioredoxin-like_sf"/>
</dbReference>
<keyword evidence="3" id="KW-0735">Signal-anchor</keyword>
<keyword evidence="7" id="KW-0413">Isomerase</keyword>
<gene>
    <name evidence="7" type="ORF">SAMN04488544_1144</name>
</gene>
<dbReference type="GO" id="GO:0017004">
    <property type="term" value="P:cytochrome complex assembly"/>
    <property type="evidence" value="ECO:0007669"/>
    <property type="project" value="UniProtKB-KW"/>
</dbReference>
<reference evidence="8" key="1">
    <citation type="submission" date="2016-10" db="EMBL/GenBank/DDBJ databases">
        <authorList>
            <person name="Varghese N."/>
            <person name="Submissions S."/>
        </authorList>
    </citation>
    <scope>NUCLEOTIDE SEQUENCE [LARGE SCALE GENOMIC DNA]</scope>
    <source>
        <strain evidence="8">DSM 21743</strain>
    </source>
</reference>
<sequence length="195" mass="20049">MAGRWRIASTAATVAFLLAVLVAVLLVARTSGKSDDPDSGLGVSPGLARFAEADRGDAPSIAGPVVSGSGRASISHPGSVVVVNVWQSTCGPCRGEADELEAAARATREEAVFVGLDVVDQRSAAQAFLRTSRSSYAHIFDPDAQQLLKFNGVLPVQAIPSTAVIDKQGRVAARIIGPVSARTLTELVAEAAATS</sequence>
<dbReference type="PANTHER" id="PTHR42852">
    <property type="entry name" value="THIOL:DISULFIDE INTERCHANGE PROTEIN DSBE"/>
    <property type="match status" value="1"/>
</dbReference>
<keyword evidence="4" id="KW-1015">Disulfide bond</keyword>
<evidence type="ECO:0000256" key="1">
    <source>
        <dbReference type="ARBA" id="ARBA00004196"/>
    </source>
</evidence>
<dbReference type="CDD" id="cd02966">
    <property type="entry name" value="TlpA_like_family"/>
    <property type="match status" value="1"/>
</dbReference>
<dbReference type="RefSeq" id="WP_157719805.1">
    <property type="nucleotide sequence ID" value="NZ_LT629799.1"/>
</dbReference>
<dbReference type="PROSITE" id="PS00194">
    <property type="entry name" value="THIOREDOXIN_1"/>
    <property type="match status" value="1"/>
</dbReference>
<dbReference type="GO" id="GO:0016853">
    <property type="term" value="F:isomerase activity"/>
    <property type="evidence" value="ECO:0007669"/>
    <property type="project" value="UniProtKB-KW"/>
</dbReference>
<dbReference type="GO" id="GO:0030313">
    <property type="term" value="C:cell envelope"/>
    <property type="evidence" value="ECO:0007669"/>
    <property type="project" value="UniProtKB-SubCell"/>
</dbReference>
<dbReference type="InterPro" id="IPR017937">
    <property type="entry name" value="Thioredoxin_CS"/>
</dbReference>
<dbReference type="STRING" id="546874.SAMN04488544_1144"/>
<keyword evidence="5" id="KW-0676">Redox-active center</keyword>